<dbReference type="InterPro" id="IPR011852">
    <property type="entry name" value="TRAP_TAXI"/>
</dbReference>
<accession>A0ABN4Y906</accession>
<keyword evidence="3" id="KW-1185">Reference proteome</keyword>
<sequence length="307" mass="32311">MFYRALILSLLLVLPTAVKAENYSIGTGGQSGIYYPFGGALAKVWSDEVPQVNVKAEVTAASVENTIKVVRGDMIAGIAMGNVVLDAYKGEGKFRSAMPVNTLFALYPNLVHAISLEKSGITSLADLKGKRISLGAPASGTAVTSAALLESIGIDVKKDITAVYLNYSETTNALANGQIDAGFIVGGQGVGAVTQVALTHKVNIIPVSAEESAAFIKQNPAYSNYTIPADVYNNVGAVPTLSVWNVIVVSAKMSDEMAFNLTKAAFENMSEVQKVVKVAEATTPENADRLQGVPLHPGAQKYLDSIK</sequence>
<feature type="chain" id="PRO_5045036326" evidence="1">
    <location>
        <begin position="21"/>
        <end position="307"/>
    </location>
</feature>
<organism evidence="2 3">
    <name type="scientific">Shewanella japonica</name>
    <dbReference type="NCBI Taxonomy" id="93973"/>
    <lineage>
        <taxon>Bacteria</taxon>
        <taxon>Pseudomonadati</taxon>
        <taxon>Pseudomonadota</taxon>
        <taxon>Gammaproteobacteria</taxon>
        <taxon>Alteromonadales</taxon>
        <taxon>Shewanellaceae</taxon>
        <taxon>Shewanella</taxon>
    </lineage>
</organism>
<dbReference type="Proteomes" id="UP000191820">
    <property type="component" value="Chromosome"/>
</dbReference>
<dbReference type="Gene3D" id="3.40.190.10">
    <property type="entry name" value="Periplasmic binding protein-like II"/>
    <property type="match status" value="2"/>
</dbReference>
<evidence type="ECO:0000256" key="1">
    <source>
        <dbReference type="SAM" id="SignalP"/>
    </source>
</evidence>
<dbReference type="PANTHER" id="PTHR42941:SF1">
    <property type="entry name" value="SLL1037 PROTEIN"/>
    <property type="match status" value="1"/>
</dbReference>
<dbReference type="EMBL" id="CP020472">
    <property type="protein sequence ID" value="ARD20933.1"/>
    <property type="molecule type" value="Genomic_DNA"/>
</dbReference>
<keyword evidence="1" id="KW-0732">Signal</keyword>
<evidence type="ECO:0000313" key="3">
    <source>
        <dbReference type="Proteomes" id="UP000191820"/>
    </source>
</evidence>
<reference evidence="2 3" key="1">
    <citation type="submission" date="2017-03" db="EMBL/GenBank/DDBJ databases">
        <title>Genome sequencing of Shewanella japonica KCTC 22435.</title>
        <authorList>
            <person name="Kim K.M."/>
        </authorList>
    </citation>
    <scope>NUCLEOTIDE SEQUENCE [LARGE SCALE GENOMIC DNA]</scope>
    <source>
        <strain evidence="2 3">KCTC 22435</strain>
    </source>
</reference>
<name>A0ABN4Y906_9GAMM</name>
<gene>
    <name evidence="2" type="ORF">SJ2017_0595</name>
</gene>
<dbReference type="NCBIfam" id="TIGR02122">
    <property type="entry name" value="TRAP_TAXI"/>
    <property type="match status" value="1"/>
</dbReference>
<dbReference type="CDD" id="cd13569">
    <property type="entry name" value="PBP2_TAXI_TRAP_like_1"/>
    <property type="match status" value="1"/>
</dbReference>
<feature type="signal peptide" evidence="1">
    <location>
        <begin position="1"/>
        <end position="20"/>
    </location>
</feature>
<dbReference type="SUPFAM" id="SSF53850">
    <property type="entry name" value="Periplasmic binding protein-like II"/>
    <property type="match status" value="1"/>
</dbReference>
<proteinExistence type="predicted"/>
<evidence type="ECO:0000313" key="2">
    <source>
        <dbReference type="EMBL" id="ARD20933.1"/>
    </source>
</evidence>
<dbReference type="Pfam" id="PF16868">
    <property type="entry name" value="NMT1_3"/>
    <property type="match status" value="1"/>
</dbReference>
<dbReference type="PANTHER" id="PTHR42941">
    <property type="entry name" value="SLL1037 PROTEIN"/>
    <property type="match status" value="1"/>
</dbReference>
<protein>
    <submittedName>
        <fullName evidence="2">TRAP ABC transporter substrate-binding protein</fullName>
    </submittedName>
</protein>